<evidence type="ECO:0000256" key="1">
    <source>
        <dbReference type="ARBA" id="ARBA00004167"/>
    </source>
</evidence>
<dbReference type="InParanoid" id="D8U5E4"/>
<feature type="domain" description="SRCR" evidence="10">
    <location>
        <begin position="120"/>
        <end position="189"/>
    </location>
</feature>
<dbReference type="RefSeq" id="XP_002953958.1">
    <property type="nucleotide sequence ID" value="XM_002953912.1"/>
</dbReference>
<keyword evidence="8" id="KW-0675">Receptor</keyword>
<dbReference type="Pfam" id="PF00530">
    <property type="entry name" value="SRCR"/>
    <property type="match status" value="2"/>
</dbReference>
<dbReference type="AlphaFoldDB" id="D8U5E4"/>
<keyword evidence="6" id="KW-0472">Membrane</keyword>
<keyword evidence="2" id="KW-0812">Transmembrane</keyword>
<proteinExistence type="predicted"/>
<dbReference type="SMART" id="SM00202">
    <property type="entry name" value="SR"/>
    <property type="match status" value="2"/>
</dbReference>
<feature type="non-terminal residue" evidence="11">
    <location>
        <position position="1"/>
    </location>
</feature>
<dbReference type="PROSITE" id="PS50287">
    <property type="entry name" value="SRCR_2"/>
    <property type="match status" value="2"/>
</dbReference>
<dbReference type="OrthoDB" id="536948at2759"/>
<dbReference type="Proteomes" id="UP000001058">
    <property type="component" value="Unassembled WGS sequence"/>
</dbReference>
<evidence type="ECO:0000256" key="3">
    <source>
        <dbReference type="ARBA" id="ARBA00022729"/>
    </source>
</evidence>
<evidence type="ECO:0000256" key="8">
    <source>
        <dbReference type="ARBA" id="ARBA00023170"/>
    </source>
</evidence>
<dbReference type="FunFam" id="3.10.250.10:FF:000016">
    <property type="entry name" value="Scavenger receptor cysteine-rich protein type 12"/>
    <property type="match status" value="1"/>
</dbReference>
<keyword evidence="3" id="KW-0732">Signal</keyword>
<dbReference type="PRINTS" id="PR00258">
    <property type="entry name" value="SPERACTRCPTR"/>
</dbReference>
<dbReference type="InterPro" id="IPR001190">
    <property type="entry name" value="SRCR"/>
</dbReference>
<evidence type="ECO:0000313" key="12">
    <source>
        <dbReference type="Proteomes" id="UP000001058"/>
    </source>
</evidence>
<dbReference type="GO" id="GO:0016020">
    <property type="term" value="C:membrane"/>
    <property type="evidence" value="ECO:0007669"/>
    <property type="project" value="UniProtKB-SubCell"/>
</dbReference>
<dbReference type="PANTHER" id="PTHR48071:SF18">
    <property type="entry name" value="DELETED IN MALIGNANT BRAIN TUMORS 1 PROTEIN-RELATED"/>
    <property type="match status" value="1"/>
</dbReference>
<dbReference type="SUPFAM" id="SSF56487">
    <property type="entry name" value="SRCR-like"/>
    <property type="match status" value="2"/>
</dbReference>
<evidence type="ECO:0000256" key="5">
    <source>
        <dbReference type="ARBA" id="ARBA00022989"/>
    </source>
</evidence>
<evidence type="ECO:0000256" key="4">
    <source>
        <dbReference type="ARBA" id="ARBA00022737"/>
    </source>
</evidence>
<keyword evidence="4" id="KW-0677">Repeat</keyword>
<gene>
    <name evidence="11" type="ORF">VOLCADRAFT_33421</name>
</gene>
<dbReference type="Gene3D" id="3.10.250.10">
    <property type="entry name" value="SRCR-like domain"/>
    <property type="match status" value="2"/>
</dbReference>
<evidence type="ECO:0000256" key="7">
    <source>
        <dbReference type="ARBA" id="ARBA00023157"/>
    </source>
</evidence>
<dbReference type="eggNOG" id="ENOG502QSX8">
    <property type="taxonomic scope" value="Eukaryota"/>
</dbReference>
<evidence type="ECO:0000256" key="2">
    <source>
        <dbReference type="ARBA" id="ARBA00022692"/>
    </source>
</evidence>
<evidence type="ECO:0000256" key="9">
    <source>
        <dbReference type="ARBA" id="ARBA00023180"/>
    </source>
</evidence>
<dbReference type="FunFam" id="3.10.250.10:FF:000007">
    <property type="entry name" value="Soluble scavenger receptor cysteine-rich domain-containing protein SSC5D"/>
    <property type="match status" value="1"/>
</dbReference>
<dbReference type="GeneID" id="9617126"/>
<reference evidence="11 12" key="1">
    <citation type="journal article" date="2010" name="Science">
        <title>Genomic analysis of organismal complexity in the multicellular green alga Volvox carteri.</title>
        <authorList>
            <person name="Prochnik S.E."/>
            <person name="Umen J."/>
            <person name="Nedelcu A.M."/>
            <person name="Hallmann A."/>
            <person name="Miller S.M."/>
            <person name="Nishii I."/>
            <person name="Ferris P."/>
            <person name="Kuo A."/>
            <person name="Mitros T."/>
            <person name="Fritz-Laylin L.K."/>
            <person name="Hellsten U."/>
            <person name="Chapman J."/>
            <person name="Simakov O."/>
            <person name="Rensing S.A."/>
            <person name="Terry A."/>
            <person name="Pangilinan J."/>
            <person name="Kapitonov V."/>
            <person name="Jurka J."/>
            <person name="Salamov A."/>
            <person name="Shapiro H."/>
            <person name="Schmutz J."/>
            <person name="Grimwood J."/>
            <person name="Lindquist E."/>
            <person name="Lucas S."/>
            <person name="Grigoriev I.V."/>
            <person name="Schmitt R."/>
            <person name="Kirk D."/>
            <person name="Rokhsar D.S."/>
        </authorList>
    </citation>
    <scope>NUCLEOTIDE SEQUENCE [LARGE SCALE GENOMIC DNA]</scope>
    <source>
        <strain evidence="12">f. Nagariensis / Eve</strain>
    </source>
</reference>
<feature type="non-terminal residue" evidence="11">
    <location>
        <position position="189"/>
    </location>
</feature>
<keyword evidence="5" id="KW-1133">Transmembrane helix</keyword>
<evidence type="ECO:0000256" key="6">
    <source>
        <dbReference type="ARBA" id="ARBA00023136"/>
    </source>
</evidence>
<sequence length="189" mass="19367">VRLNGSTSGRVEVCLNGTWGSICDDEWDDLDADVACRQMGFAGGSAVDGVQTTAGPAGMRVWLSQVNCTGTESGLSACTQGAPPGSSRCTHARDAGATCWSAGTPEVPAAIPYTAPSSGGRVEFCYNGLWGTICQDAWAPPEARVVCRSLGYAYGGTAGTAAFGIARADQPIWLSNLACDGTESSLSQC</sequence>
<evidence type="ECO:0000259" key="10">
    <source>
        <dbReference type="PROSITE" id="PS50287"/>
    </source>
</evidence>
<dbReference type="InterPro" id="IPR036772">
    <property type="entry name" value="SRCR-like_dom_sf"/>
</dbReference>
<comment type="subcellular location">
    <subcellularLocation>
        <location evidence="1">Membrane</location>
        <topology evidence="1">Single-pass membrane protein</topology>
    </subcellularLocation>
</comment>
<dbReference type="KEGG" id="vcn:VOLCADRAFT_33421"/>
<organism evidence="12">
    <name type="scientific">Volvox carteri f. nagariensis</name>
    <dbReference type="NCBI Taxonomy" id="3068"/>
    <lineage>
        <taxon>Eukaryota</taxon>
        <taxon>Viridiplantae</taxon>
        <taxon>Chlorophyta</taxon>
        <taxon>core chlorophytes</taxon>
        <taxon>Chlorophyceae</taxon>
        <taxon>CS clade</taxon>
        <taxon>Chlamydomonadales</taxon>
        <taxon>Volvocaceae</taxon>
        <taxon>Volvox</taxon>
    </lineage>
</organism>
<dbReference type="PANTHER" id="PTHR48071">
    <property type="entry name" value="SRCR DOMAIN-CONTAINING PROTEIN"/>
    <property type="match status" value="1"/>
</dbReference>
<name>D8U5E4_VOLCA</name>
<protein>
    <recommendedName>
        <fullName evidence="10">SRCR domain-containing protein</fullName>
    </recommendedName>
</protein>
<dbReference type="EMBL" id="GL378360">
    <property type="protein sequence ID" value="EFJ44987.1"/>
    <property type="molecule type" value="Genomic_DNA"/>
</dbReference>
<feature type="domain" description="SRCR" evidence="10">
    <location>
        <begin position="1"/>
        <end position="100"/>
    </location>
</feature>
<evidence type="ECO:0000313" key="11">
    <source>
        <dbReference type="EMBL" id="EFJ44987.1"/>
    </source>
</evidence>
<accession>D8U5E4</accession>
<keyword evidence="12" id="KW-1185">Reference proteome</keyword>
<dbReference type="STRING" id="3068.D8U5E4"/>
<keyword evidence="9" id="KW-0325">Glycoprotein</keyword>
<keyword evidence="7" id="KW-1015">Disulfide bond</keyword>